<evidence type="ECO:0000256" key="8">
    <source>
        <dbReference type="ARBA" id="ARBA00061188"/>
    </source>
</evidence>
<reference evidence="12 13" key="1">
    <citation type="submission" date="2017-10" db="EMBL/GenBank/DDBJ databases">
        <title>Sequencing the genomes of 1000 actinobacteria strains.</title>
        <authorList>
            <person name="Klenk H.-P."/>
        </authorList>
    </citation>
    <scope>NUCLEOTIDE SEQUENCE [LARGE SCALE GENOMIC DNA]</scope>
    <source>
        <strain evidence="12 13">DSM 18966</strain>
    </source>
</reference>
<feature type="binding site" evidence="9">
    <location>
        <position position="115"/>
    </location>
    <ligand>
        <name>anthranilate</name>
        <dbReference type="ChEBI" id="CHEBI:16567"/>
        <label>1</label>
    </ligand>
</feature>
<dbReference type="GO" id="GO:0000287">
    <property type="term" value="F:magnesium ion binding"/>
    <property type="evidence" value="ECO:0007669"/>
    <property type="project" value="UniProtKB-UniRule"/>
</dbReference>
<dbReference type="InterPro" id="IPR035902">
    <property type="entry name" value="Nuc_phospho_transferase"/>
</dbReference>
<evidence type="ECO:0000259" key="11">
    <source>
        <dbReference type="Pfam" id="PF02885"/>
    </source>
</evidence>
<keyword evidence="5 9" id="KW-0822">Tryptophan biosynthesis</keyword>
<comment type="function">
    <text evidence="9">Catalyzes the transfer of the phosphoribosyl group of 5-phosphorylribose-1-pyrophosphate (PRPP) to anthranilate to yield N-(5'-phosphoribosyl)-anthranilate (PRA).</text>
</comment>
<comment type="similarity">
    <text evidence="8">In the C-terminal section; belongs to the anthranilate phosphoribosyltransferase family.</text>
</comment>
<sequence length="348" mass="35440">MTALFTWTDLTAALIAGRDLTTHETSWAMDAVMSGLSTPVQLAGFLVALRAKGETIEELGGLADAMLAHALRFEVDGPCVDIVGTGGDRAHTVNISTMAAVVLAGAGLTVVKHGNRAASSSSGAADVLEVLGIRLDHTPQRVAELATEVGITFCFANVFHPAMRHAAAARSGLGLPTAFNLLGPLTNPAQPRATAVGVADGRMAPLVAGVLAGRGRRALVFHGDDGLDELAATGGSDVWEVRDGDVTHHRFDPVADLGVTPVTLDELRGADAQFNAGVARDVFGGAVGAVRETVLLNAAAAFVADGSLAGTDEGALADRLGHGLVHAARSIDSGSAQDVLARWAAASG</sequence>
<feature type="binding site" evidence="9">
    <location>
        <position position="96"/>
    </location>
    <ligand>
        <name>Mg(2+)</name>
        <dbReference type="ChEBI" id="CHEBI:18420"/>
        <label>1</label>
    </ligand>
</feature>
<evidence type="ECO:0000313" key="13">
    <source>
        <dbReference type="Proteomes" id="UP000225548"/>
    </source>
</evidence>
<gene>
    <name evidence="9" type="primary">trpD</name>
    <name evidence="12" type="ORF">ATL42_0768</name>
</gene>
<comment type="pathway">
    <text evidence="1 9">Amino-acid biosynthesis; L-tryptophan biosynthesis; L-tryptophan from chorismate: step 2/5.</text>
</comment>
<comment type="caution">
    <text evidence="12">The sequence shown here is derived from an EMBL/GenBank/DDBJ whole genome shotgun (WGS) entry which is preliminary data.</text>
</comment>
<dbReference type="InterPro" id="IPR017459">
    <property type="entry name" value="Glycosyl_Trfase_fam3_N_dom"/>
</dbReference>
<dbReference type="GO" id="GO:0004048">
    <property type="term" value="F:anthranilate phosphoribosyltransferase activity"/>
    <property type="evidence" value="ECO:0007669"/>
    <property type="project" value="UniProtKB-UniRule"/>
</dbReference>
<dbReference type="GO" id="GO:0005829">
    <property type="term" value="C:cytosol"/>
    <property type="evidence" value="ECO:0007669"/>
    <property type="project" value="TreeGrafter"/>
</dbReference>
<dbReference type="InterPro" id="IPR005940">
    <property type="entry name" value="Anthranilate_Pribosyl_Tfrase"/>
</dbReference>
<feature type="binding site" evidence="9">
    <location>
        <position position="229"/>
    </location>
    <ligand>
        <name>Mg(2+)</name>
        <dbReference type="ChEBI" id="CHEBI:18420"/>
        <label>1</label>
    </ligand>
</feature>
<feature type="binding site" evidence="9">
    <location>
        <begin position="87"/>
        <end position="88"/>
    </location>
    <ligand>
        <name>5-phospho-alpha-D-ribose 1-diphosphate</name>
        <dbReference type="ChEBI" id="CHEBI:58017"/>
    </ligand>
</feature>
<evidence type="ECO:0000256" key="6">
    <source>
        <dbReference type="ARBA" id="ARBA00023141"/>
    </source>
</evidence>
<dbReference type="EMBL" id="PDJG01000001">
    <property type="protein sequence ID" value="PFG32916.1"/>
    <property type="molecule type" value="Genomic_DNA"/>
</dbReference>
<dbReference type="Gene3D" id="3.40.1030.10">
    <property type="entry name" value="Nucleoside phosphorylase/phosphoribosyltransferase catalytic domain"/>
    <property type="match status" value="1"/>
</dbReference>
<dbReference type="Pfam" id="PF00591">
    <property type="entry name" value="Glycos_transf_3"/>
    <property type="match status" value="1"/>
</dbReference>
<evidence type="ECO:0000256" key="1">
    <source>
        <dbReference type="ARBA" id="ARBA00004907"/>
    </source>
</evidence>
<keyword evidence="2 9" id="KW-0028">Amino-acid biosynthesis</keyword>
<evidence type="ECO:0000256" key="5">
    <source>
        <dbReference type="ARBA" id="ARBA00022822"/>
    </source>
</evidence>
<dbReference type="SUPFAM" id="SSF52418">
    <property type="entry name" value="Nucleoside phosphorylase/phosphoribosyltransferase catalytic domain"/>
    <property type="match status" value="1"/>
</dbReference>
<dbReference type="InterPro" id="IPR000312">
    <property type="entry name" value="Glycosyl_Trfase_fam3"/>
</dbReference>
<comment type="similarity">
    <text evidence="9">Belongs to the anthranilate phosphoribosyltransferase family.</text>
</comment>
<dbReference type="EC" id="2.4.2.18" evidence="9"/>
<dbReference type="RefSeq" id="WP_098454215.1">
    <property type="nucleotide sequence ID" value="NZ_PDJG01000001.1"/>
</dbReference>
<keyword evidence="4 9" id="KW-0808">Transferase</keyword>
<feature type="binding site" evidence="9">
    <location>
        <begin position="112"/>
        <end position="120"/>
    </location>
    <ligand>
        <name>5-phospho-alpha-D-ribose 1-diphosphate</name>
        <dbReference type="ChEBI" id="CHEBI:58017"/>
    </ligand>
</feature>
<name>A0A2A9E2N6_9MICO</name>
<evidence type="ECO:0000256" key="9">
    <source>
        <dbReference type="HAMAP-Rule" id="MF_00211"/>
    </source>
</evidence>
<keyword evidence="3 9" id="KW-0328">Glycosyltransferase</keyword>
<feature type="binding site" evidence="9">
    <location>
        <position position="170"/>
    </location>
    <ligand>
        <name>anthranilate</name>
        <dbReference type="ChEBI" id="CHEBI:16567"/>
        <label>2</label>
    </ligand>
</feature>
<feature type="domain" description="Glycosyl transferase family 3 N-terminal" evidence="11">
    <location>
        <begin position="9"/>
        <end position="70"/>
    </location>
</feature>
<feature type="binding site" evidence="9">
    <location>
        <position position="124"/>
    </location>
    <ligand>
        <name>5-phospho-alpha-D-ribose 1-diphosphate</name>
        <dbReference type="ChEBI" id="CHEBI:58017"/>
    </ligand>
</feature>
<dbReference type="GO" id="GO:0000162">
    <property type="term" value="P:L-tryptophan biosynthetic process"/>
    <property type="evidence" value="ECO:0007669"/>
    <property type="project" value="UniProtKB-UniRule"/>
</dbReference>
<comment type="cofactor">
    <cofactor evidence="9">
        <name>Mg(2+)</name>
        <dbReference type="ChEBI" id="CHEBI:18420"/>
    </cofactor>
    <text evidence="9">Binds 2 magnesium ions per monomer.</text>
</comment>
<comment type="catalytic activity">
    <reaction evidence="7 9">
        <text>N-(5-phospho-beta-D-ribosyl)anthranilate + diphosphate = 5-phospho-alpha-D-ribose 1-diphosphate + anthranilate</text>
        <dbReference type="Rhea" id="RHEA:11768"/>
        <dbReference type="ChEBI" id="CHEBI:16567"/>
        <dbReference type="ChEBI" id="CHEBI:18277"/>
        <dbReference type="ChEBI" id="CHEBI:33019"/>
        <dbReference type="ChEBI" id="CHEBI:58017"/>
        <dbReference type="EC" id="2.4.2.18"/>
    </reaction>
</comment>
<dbReference type="InterPro" id="IPR036320">
    <property type="entry name" value="Glycosyl_Trfase_fam3_N_dom_sf"/>
</dbReference>
<dbReference type="HAMAP" id="MF_00211">
    <property type="entry name" value="TrpD"/>
    <property type="match status" value="1"/>
</dbReference>
<accession>A0A2A9E2N6</accession>
<dbReference type="OrthoDB" id="9806430at2"/>
<keyword evidence="9" id="KW-0460">Magnesium</keyword>
<comment type="caution">
    <text evidence="9">Lacks conserved residue(s) required for the propagation of feature annotation.</text>
</comment>
<feature type="binding site" evidence="9">
    <location>
        <position position="228"/>
    </location>
    <ligand>
        <name>Mg(2+)</name>
        <dbReference type="ChEBI" id="CHEBI:18420"/>
        <label>2</label>
    </ligand>
</feature>
<dbReference type="NCBIfam" id="TIGR01245">
    <property type="entry name" value="trpD"/>
    <property type="match status" value="1"/>
</dbReference>
<keyword evidence="6 9" id="KW-0057">Aromatic amino acid biosynthesis</keyword>
<dbReference type="Gene3D" id="1.20.970.10">
    <property type="entry name" value="Transferase, Pyrimidine Nucleoside Phosphorylase, Chain C"/>
    <property type="match status" value="1"/>
</dbReference>
<evidence type="ECO:0000256" key="7">
    <source>
        <dbReference type="ARBA" id="ARBA00052328"/>
    </source>
</evidence>
<evidence type="ECO:0000313" key="12">
    <source>
        <dbReference type="EMBL" id="PFG32916.1"/>
    </source>
</evidence>
<feature type="binding site" evidence="9">
    <location>
        <position position="84"/>
    </location>
    <ligand>
        <name>5-phospho-alpha-D-ribose 1-diphosphate</name>
        <dbReference type="ChEBI" id="CHEBI:58017"/>
    </ligand>
</feature>
<dbReference type="PANTHER" id="PTHR43285">
    <property type="entry name" value="ANTHRANILATE PHOSPHORIBOSYLTRANSFERASE"/>
    <property type="match status" value="1"/>
</dbReference>
<dbReference type="UniPathway" id="UPA00035">
    <property type="reaction ID" value="UER00041"/>
</dbReference>
<dbReference type="AlphaFoldDB" id="A0A2A9E2N6"/>
<proteinExistence type="inferred from homology"/>
<dbReference type="PANTHER" id="PTHR43285:SF2">
    <property type="entry name" value="ANTHRANILATE PHOSPHORIBOSYLTRANSFERASE"/>
    <property type="match status" value="1"/>
</dbReference>
<feature type="domain" description="Glycosyl transferase family 3" evidence="10">
    <location>
        <begin position="78"/>
        <end position="335"/>
    </location>
</feature>
<evidence type="ECO:0000256" key="3">
    <source>
        <dbReference type="ARBA" id="ARBA00022676"/>
    </source>
</evidence>
<evidence type="ECO:0000256" key="4">
    <source>
        <dbReference type="ARBA" id="ARBA00022679"/>
    </source>
</evidence>
<dbReference type="FunFam" id="3.40.1030.10:FF:000002">
    <property type="entry name" value="Anthranilate phosphoribosyltransferase"/>
    <property type="match status" value="1"/>
</dbReference>
<feature type="binding site" evidence="9">
    <location>
        <position position="229"/>
    </location>
    <ligand>
        <name>Mg(2+)</name>
        <dbReference type="ChEBI" id="CHEBI:18420"/>
        <label>2</label>
    </ligand>
</feature>
<feature type="binding site" evidence="9">
    <location>
        <position position="84"/>
    </location>
    <ligand>
        <name>anthranilate</name>
        <dbReference type="ChEBI" id="CHEBI:16567"/>
        <label>1</label>
    </ligand>
</feature>
<dbReference type="Proteomes" id="UP000225548">
    <property type="component" value="Unassembled WGS sequence"/>
</dbReference>
<feature type="binding site" evidence="9">
    <location>
        <position position="92"/>
    </location>
    <ligand>
        <name>5-phospho-alpha-D-ribose 1-diphosphate</name>
        <dbReference type="ChEBI" id="CHEBI:58017"/>
    </ligand>
</feature>
<keyword evidence="9" id="KW-0479">Metal-binding</keyword>
<organism evidence="12 13">
    <name type="scientific">Sanguibacter antarcticus</name>
    <dbReference type="NCBI Taxonomy" id="372484"/>
    <lineage>
        <taxon>Bacteria</taxon>
        <taxon>Bacillati</taxon>
        <taxon>Actinomycetota</taxon>
        <taxon>Actinomycetes</taxon>
        <taxon>Micrococcales</taxon>
        <taxon>Sanguibacteraceae</taxon>
        <taxon>Sanguibacter</taxon>
    </lineage>
</organism>
<dbReference type="Pfam" id="PF02885">
    <property type="entry name" value="Glycos_trans_3N"/>
    <property type="match status" value="1"/>
</dbReference>
<feature type="binding site" evidence="9">
    <location>
        <begin position="94"/>
        <end position="97"/>
    </location>
    <ligand>
        <name>5-phospho-alpha-D-ribose 1-diphosphate</name>
        <dbReference type="ChEBI" id="CHEBI:58017"/>
    </ligand>
</feature>
<evidence type="ECO:0000256" key="2">
    <source>
        <dbReference type="ARBA" id="ARBA00022605"/>
    </source>
</evidence>
<comment type="subunit">
    <text evidence="9">Homodimer.</text>
</comment>
<dbReference type="SUPFAM" id="SSF47648">
    <property type="entry name" value="Nucleoside phosphorylase/phosphoribosyltransferase N-terminal domain"/>
    <property type="match status" value="1"/>
</dbReference>
<protein>
    <recommendedName>
        <fullName evidence="9">Anthranilate phosphoribosyltransferase</fullName>
        <ecNumber evidence="9">2.4.2.18</ecNumber>
    </recommendedName>
</protein>
<keyword evidence="13" id="KW-1185">Reference proteome</keyword>
<evidence type="ECO:0000259" key="10">
    <source>
        <dbReference type="Pfam" id="PF00591"/>
    </source>
</evidence>